<protein>
    <submittedName>
        <fullName evidence="2">Uncharacterized protein</fullName>
    </submittedName>
</protein>
<dbReference type="AlphaFoldDB" id="A0A8S9WS70"/>
<name>A0A8S9WS70_APOLU</name>
<accession>A0A8S9WS70</accession>
<dbReference type="Proteomes" id="UP000466442">
    <property type="component" value="Unassembled WGS sequence"/>
</dbReference>
<feature type="region of interest" description="Disordered" evidence="1">
    <location>
        <begin position="100"/>
        <end position="123"/>
    </location>
</feature>
<keyword evidence="3" id="KW-1185">Reference proteome</keyword>
<evidence type="ECO:0000313" key="3">
    <source>
        <dbReference type="Proteomes" id="UP000466442"/>
    </source>
</evidence>
<sequence>MSIRKPTKLRKIHVLRCIVAHAPSSWKIHSPDGRSPLAYLLDLLGGSGSSLKQNPHLFGSNVNPTRLRKPYEQLSKNWSKLSDNGLFPARKTHAPGAYKQLSSDWPKMKDHRKPPAWKMESPRGGSSPAYLLDLLRGAESALKQNPYFVSLNVNPNRLRESHDQLPSNWPQIQNNGLFPARKTHAPGAYKQLSSNWPQMKDHRKPPAWKMESPRGGSSPAYLLDLLRGAENALKQNPYFVGPNVNLTRFKKPYEQPTSNWPRIHIFPALMMHAPGGISPPASLSGWQGGSGSALKLNPYFVGPNVNPRLREAYEQLSSNWPKTERS</sequence>
<comment type="caution">
    <text evidence="2">The sequence shown here is derived from an EMBL/GenBank/DDBJ whole genome shotgun (WGS) entry which is preliminary data.</text>
</comment>
<evidence type="ECO:0000256" key="1">
    <source>
        <dbReference type="SAM" id="MobiDB-lite"/>
    </source>
</evidence>
<gene>
    <name evidence="2" type="ORF">GE061_007519</name>
</gene>
<proteinExistence type="predicted"/>
<organism evidence="2 3">
    <name type="scientific">Apolygus lucorum</name>
    <name type="common">Small green plant bug</name>
    <name type="synonym">Lygocoris lucorum</name>
    <dbReference type="NCBI Taxonomy" id="248454"/>
    <lineage>
        <taxon>Eukaryota</taxon>
        <taxon>Metazoa</taxon>
        <taxon>Ecdysozoa</taxon>
        <taxon>Arthropoda</taxon>
        <taxon>Hexapoda</taxon>
        <taxon>Insecta</taxon>
        <taxon>Pterygota</taxon>
        <taxon>Neoptera</taxon>
        <taxon>Paraneoptera</taxon>
        <taxon>Hemiptera</taxon>
        <taxon>Heteroptera</taxon>
        <taxon>Panheteroptera</taxon>
        <taxon>Cimicomorpha</taxon>
        <taxon>Miridae</taxon>
        <taxon>Mirini</taxon>
        <taxon>Apolygus</taxon>
    </lineage>
</organism>
<evidence type="ECO:0000313" key="2">
    <source>
        <dbReference type="EMBL" id="KAF6199493.1"/>
    </source>
</evidence>
<reference evidence="2" key="1">
    <citation type="journal article" date="2021" name="Mol. Ecol. Resour.">
        <title>Apolygus lucorum genome provides insights into omnivorousness and mesophyll feeding.</title>
        <authorList>
            <person name="Liu Y."/>
            <person name="Liu H."/>
            <person name="Wang H."/>
            <person name="Huang T."/>
            <person name="Liu B."/>
            <person name="Yang B."/>
            <person name="Yin L."/>
            <person name="Li B."/>
            <person name="Zhang Y."/>
            <person name="Zhang S."/>
            <person name="Jiang F."/>
            <person name="Zhang X."/>
            <person name="Ren Y."/>
            <person name="Wang B."/>
            <person name="Wang S."/>
            <person name="Lu Y."/>
            <person name="Wu K."/>
            <person name="Fan W."/>
            <person name="Wang G."/>
        </authorList>
    </citation>
    <scope>NUCLEOTIDE SEQUENCE</scope>
    <source>
        <strain evidence="2">12Hb</strain>
    </source>
</reference>
<dbReference type="EMBL" id="WIXP02000015">
    <property type="protein sequence ID" value="KAF6199493.1"/>
    <property type="molecule type" value="Genomic_DNA"/>
</dbReference>